<protein>
    <submittedName>
        <fullName evidence="4">RbsD or FucU transport</fullName>
    </submittedName>
</protein>
<dbReference type="GO" id="GO:0062193">
    <property type="term" value="F:D-ribose pyranase activity"/>
    <property type="evidence" value="ECO:0007669"/>
    <property type="project" value="UniProtKB-EC"/>
</dbReference>
<organism evidence="4 5">
    <name type="scientific">Clostridium tetani</name>
    <dbReference type="NCBI Taxonomy" id="1513"/>
    <lineage>
        <taxon>Bacteria</taxon>
        <taxon>Bacillati</taxon>
        <taxon>Bacillota</taxon>
        <taxon>Clostridia</taxon>
        <taxon>Eubacteriales</taxon>
        <taxon>Clostridiaceae</taxon>
        <taxon>Clostridium</taxon>
    </lineage>
</organism>
<comment type="catalytic activity">
    <reaction evidence="1">
        <text>beta-D-ribopyranose = beta-D-ribofuranose</text>
        <dbReference type="Rhea" id="RHEA:25432"/>
        <dbReference type="ChEBI" id="CHEBI:27476"/>
        <dbReference type="ChEBI" id="CHEBI:47002"/>
        <dbReference type="EC" id="5.4.99.62"/>
    </reaction>
</comment>
<dbReference type="AlphaFoldDB" id="A0A4Q0VE61"/>
<dbReference type="InterPro" id="IPR050443">
    <property type="entry name" value="RbsD/FucU_mutarotase"/>
</dbReference>
<dbReference type="InterPro" id="IPR023750">
    <property type="entry name" value="RbsD-like_sf"/>
</dbReference>
<sequence length="137" mass="15376">MLKIKCLNPQLIRALAHCGHGDKILICDGNYPIDSCTSETTEKVYLQLTHGIPTVTDVLKVLVESINIERAQVMTPGEGEEPTIFNEFREILSNEIQLDELGRFEFYDESKENNIRLAIATGEKRIFANILLTVGVV</sequence>
<dbReference type="Proteomes" id="UP000290921">
    <property type="component" value="Unassembled WGS sequence"/>
</dbReference>
<dbReference type="EMBL" id="QMAP01000001">
    <property type="protein sequence ID" value="RXI50494.1"/>
    <property type="molecule type" value="Genomic_DNA"/>
</dbReference>
<dbReference type="PANTHER" id="PTHR31690">
    <property type="entry name" value="FUCOSE MUTAROTASE"/>
    <property type="match status" value="1"/>
</dbReference>
<reference evidence="4 5" key="1">
    <citation type="submission" date="2018-06" db="EMBL/GenBank/DDBJ databases">
        <title>Genome conservation of Clostridium tetani.</title>
        <authorList>
            <person name="Bruggemann H."/>
            <person name="Popoff M.R."/>
        </authorList>
    </citation>
    <scope>NUCLEOTIDE SEQUENCE [LARGE SCALE GENOMIC DNA]</scope>
    <source>
        <strain evidence="4 5">2017.061</strain>
    </source>
</reference>
<dbReference type="SUPFAM" id="SSF102546">
    <property type="entry name" value="RbsD-like"/>
    <property type="match status" value="1"/>
</dbReference>
<dbReference type="InterPro" id="IPR007721">
    <property type="entry name" value="RbsD_FucU"/>
</dbReference>
<accession>A0A4Q0VE61</accession>
<dbReference type="GO" id="GO:0036373">
    <property type="term" value="F:L-fucose mutarotase activity"/>
    <property type="evidence" value="ECO:0007669"/>
    <property type="project" value="UniProtKB-EC"/>
</dbReference>
<dbReference type="Gene3D" id="3.40.1650.10">
    <property type="entry name" value="RbsD-like domain"/>
    <property type="match status" value="1"/>
</dbReference>
<dbReference type="Pfam" id="PF05025">
    <property type="entry name" value="RbsD_FucU"/>
    <property type="match status" value="1"/>
</dbReference>
<evidence type="ECO:0000256" key="1">
    <source>
        <dbReference type="ARBA" id="ARBA00000223"/>
    </source>
</evidence>
<dbReference type="PANTHER" id="PTHR31690:SF4">
    <property type="entry name" value="FUCOSE MUTAROTASE"/>
    <property type="match status" value="1"/>
</dbReference>
<dbReference type="GO" id="GO:0042806">
    <property type="term" value="F:fucose binding"/>
    <property type="evidence" value="ECO:0007669"/>
    <property type="project" value="TreeGrafter"/>
</dbReference>
<comment type="catalytic activity">
    <reaction evidence="3">
        <text>alpha-L-fucose = beta-L-fucose</text>
        <dbReference type="Rhea" id="RHEA:25580"/>
        <dbReference type="ChEBI" id="CHEBI:42548"/>
        <dbReference type="ChEBI" id="CHEBI:42589"/>
        <dbReference type="EC" id="5.1.3.29"/>
    </reaction>
</comment>
<evidence type="ECO:0000256" key="3">
    <source>
        <dbReference type="ARBA" id="ARBA00036324"/>
    </source>
</evidence>
<evidence type="ECO:0000256" key="2">
    <source>
        <dbReference type="ARBA" id="ARBA00023235"/>
    </source>
</evidence>
<gene>
    <name evidence="4" type="ORF">DP130_00545</name>
</gene>
<proteinExistence type="predicted"/>
<dbReference type="GO" id="GO:0006004">
    <property type="term" value="P:fucose metabolic process"/>
    <property type="evidence" value="ECO:0007669"/>
    <property type="project" value="TreeGrafter"/>
</dbReference>
<keyword evidence="2" id="KW-0413">Isomerase</keyword>
<dbReference type="RefSeq" id="WP_035110188.1">
    <property type="nucleotide sequence ID" value="NZ_AP026806.1"/>
</dbReference>
<evidence type="ECO:0000313" key="4">
    <source>
        <dbReference type="EMBL" id="RXI50494.1"/>
    </source>
</evidence>
<comment type="caution">
    <text evidence="4">The sequence shown here is derived from an EMBL/GenBank/DDBJ whole genome shotgun (WGS) entry which is preliminary data.</text>
</comment>
<name>A0A4Q0VE61_CLOTA</name>
<evidence type="ECO:0000313" key="5">
    <source>
        <dbReference type="Proteomes" id="UP000290921"/>
    </source>
</evidence>